<dbReference type="InterPro" id="IPR043519">
    <property type="entry name" value="NT_sf"/>
</dbReference>
<name>A0A4R2BG76_9BACI</name>
<organism evidence="1 2">
    <name type="scientific">Mesobacillus foraminis</name>
    <dbReference type="NCBI Taxonomy" id="279826"/>
    <lineage>
        <taxon>Bacteria</taxon>
        <taxon>Bacillati</taxon>
        <taxon>Bacillota</taxon>
        <taxon>Bacilli</taxon>
        <taxon>Bacillales</taxon>
        <taxon>Bacillaceae</taxon>
        <taxon>Mesobacillus</taxon>
    </lineage>
</organism>
<keyword evidence="2" id="KW-1185">Reference proteome</keyword>
<keyword evidence="1" id="KW-0548">Nucleotidyltransferase</keyword>
<evidence type="ECO:0000313" key="1">
    <source>
        <dbReference type="EMBL" id="TCN26028.1"/>
    </source>
</evidence>
<dbReference type="Gene3D" id="3.30.460.10">
    <property type="entry name" value="Beta Polymerase, domain 2"/>
    <property type="match status" value="1"/>
</dbReference>
<evidence type="ECO:0000313" key="2">
    <source>
        <dbReference type="Proteomes" id="UP000295689"/>
    </source>
</evidence>
<dbReference type="SUPFAM" id="SSF81631">
    <property type="entry name" value="PAP/OAS1 substrate-binding domain"/>
    <property type="match status" value="1"/>
</dbReference>
<keyword evidence="1" id="KW-0808">Transferase</keyword>
<sequence length="286" mass="33602">MRSYERMMELILQVAMEDERVRAVGMNGSRANPNTNQDIFMDYDIVYLVTDLESFIIDPDWINVFGERIIMQKPDESVLYPSQPRNRFAYLMLFTDGNRIDLTLIPAEDKLRYCREDSLTVILLDKDDAMPGLAAPSDRHYWVKQPSAEMYDDCCNEFWWVTTYVAKGLWRNEMIYAQDHMDICRKMLLKMLEWEVGMKHGYSISLGKCGKHLQRYAGEDIYQKLLHTYSDGNVPSVWEALSLMIDLFRSTSRKVAAGHKFSYPNEEDRRVTQYLMHVRLLPSDTR</sequence>
<dbReference type="Pfam" id="PF04439">
    <property type="entry name" value="Adenyl_transf"/>
    <property type="match status" value="1"/>
</dbReference>
<dbReference type="GO" id="GO:0016779">
    <property type="term" value="F:nucleotidyltransferase activity"/>
    <property type="evidence" value="ECO:0007669"/>
    <property type="project" value="UniProtKB-KW"/>
</dbReference>
<gene>
    <name evidence="1" type="ORF">EV146_104135</name>
</gene>
<dbReference type="EMBL" id="SLVV01000004">
    <property type="protein sequence ID" value="TCN26028.1"/>
    <property type="molecule type" value="Genomic_DNA"/>
</dbReference>
<accession>A0A4R2BG76</accession>
<reference evidence="1 2" key="1">
    <citation type="journal article" date="2015" name="Stand. Genomic Sci.">
        <title>Genomic Encyclopedia of Bacterial and Archaeal Type Strains, Phase III: the genomes of soil and plant-associated and newly described type strains.</title>
        <authorList>
            <person name="Whitman W.B."/>
            <person name="Woyke T."/>
            <person name="Klenk H.P."/>
            <person name="Zhou Y."/>
            <person name="Lilburn T.G."/>
            <person name="Beck B.J."/>
            <person name="De Vos P."/>
            <person name="Vandamme P."/>
            <person name="Eisen J.A."/>
            <person name="Garrity G."/>
            <person name="Hugenholtz P."/>
            <person name="Kyrpides N.C."/>
        </authorList>
    </citation>
    <scope>NUCLEOTIDE SEQUENCE [LARGE SCALE GENOMIC DNA]</scope>
    <source>
        <strain evidence="1 2">CV53</strain>
    </source>
</reference>
<dbReference type="RefSeq" id="WP_132004107.1">
    <property type="nucleotide sequence ID" value="NZ_JABUHM010000009.1"/>
</dbReference>
<dbReference type="Gene3D" id="1.20.120.330">
    <property type="entry name" value="Nucleotidyltransferases domain 2"/>
    <property type="match status" value="1"/>
</dbReference>
<dbReference type="AlphaFoldDB" id="A0A4R2BG76"/>
<dbReference type="SUPFAM" id="SSF81301">
    <property type="entry name" value="Nucleotidyltransferase"/>
    <property type="match status" value="1"/>
</dbReference>
<dbReference type="Proteomes" id="UP000295689">
    <property type="component" value="Unassembled WGS sequence"/>
</dbReference>
<comment type="caution">
    <text evidence="1">The sequence shown here is derived from an EMBL/GenBank/DDBJ whole genome shotgun (WGS) entry which is preliminary data.</text>
</comment>
<dbReference type="InterPro" id="IPR007530">
    <property type="entry name" value="Aminoglycoside_adenylylTfrase"/>
</dbReference>
<proteinExistence type="predicted"/>
<dbReference type="PIRSF" id="PIRSF000812">
    <property type="entry name" value="AAD"/>
    <property type="match status" value="1"/>
</dbReference>
<protein>
    <submittedName>
        <fullName evidence="1">Aminoglycoside 6-adenylyltransferase</fullName>
    </submittedName>
</protein>